<dbReference type="PROSITE" id="PS50977">
    <property type="entry name" value="HTH_TETR_2"/>
    <property type="match status" value="1"/>
</dbReference>
<dbReference type="Gene3D" id="1.10.357.10">
    <property type="entry name" value="Tetracycline Repressor, domain 2"/>
    <property type="match status" value="1"/>
</dbReference>
<accession>A0ABS9BSC2</accession>
<dbReference type="PRINTS" id="PR00455">
    <property type="entry name" value="HTHTETR"/>
</dbReference>
<dbReference type="InterPro" id="IPR001647">
    <property type="entry name" value="HTH_TetR"/>
</dbReference>
<feature type="domain" description="HTH tetR-type" evidence="3">
    <location>
        <begin position="1"/>
        <end position="61"/>
    </location>
</feature>
<sequence length="206" mass="24550">MDTKEKIIEIANEQFKRYGLRSVTMDDIARQAGISKKTIYQEFADKNQLVLEVFAAELNKDKSAIDCFPLLEEDLIKHLVELSTYMRERFADINPMVLNELQRYYPQCWQLFEDFKKEHIYKQIVDVLEKGKVQGYFRQEINTEIIALTRLEQMMSTFDPIKFPPSKFNQVELQVELFEHFLYGIFTDKGREAYQNQKKQTNENHN</sequence>
<dbReference type="SUPFAM" id="SSF46689">
    <property type="entry name" value="Homeodomain-like"/>
    <property type="match status" value="1"/>
</dbReference>
<protein>
    <submittedName>
        <fullName evidence="4">TetR/AcrR family transcriptional regulator</fullName>
    </submittedName>
</protein>
<evidence type="ECO:0000259" key="3">
    <source>
        <dbReference type="PROSITE" id="PS50977"/>
    </source>
</evidence>
<evidence type="ECO:0000313" key="4">
    <source>
        <dbReference type="EMBL" id="MCF1750245.1"/>
    </source>
</evidence>
<evidence type="ECO:0000313" key="5">
    <source>
        <dbReference type="Proteomes" id="UP001201449"/>
    </source>
</evidence>
<dbReference type="InterPro" id="IPR050109">
    <property type="entry name" value="HTH-type_TetR-like_transc_reg"/>
</dbReference>
<name>A0ABS9BSC2_9BACT</name>
<dbReference type="InterPro" id="IPR009057">
    <property type="entry name" value="Homeodomain-like_sf"/>
</dbReference>
<organism evidence="4 5">
    <name type="scientific">Mariniradius sediminis</name>
    <dbReference type="NCBI Taxonomy" id="2909237"/>
    <lineage>
        <taxon>Bacteria</taxon>
        <taxon>Pseudomonadati</taxon>
        <taxon>Bacteroidota</taxon>
        <taxon>Cytophagia</taxon>
        <taxon>Cytophagales</taxon>
        <taxon>Cyclobacteriaceae</taxon>
        <taxon>Mariniradius</taxon>
    </lineage>
</organism>
<dbReference type="EMBL" id="JAKEVZ010000002">
    <property type="protein sequence ID" value="MCF1750245.1"/>
    <property type="molecule type" value="Genomic_DNA"/>
</dbReference>
<dbReference type="RefSeq" id="WP_234860362.1">
    <property type="nucleotide sequence ID" value="NZ_JAKEVZ010000002.1"/>
</dbReference>
<evidence type="ECO:0000256" key="2">
    <source>
        <dbReference type="PROSITE-ProRule" id="PRU00335"/>
    </source>
</evidence>
<gene>
    <name evidence="4" type="ORF">L0U89_04110</name>
</gene>
<comment type="caution">
    <text evidence="4">The sequence shown here is derived from an EMBL/GenBank/DDBJ whole genome shotgun (WGS) entry which is preliminary data.</text>
</comment>
<reference evidence="4 5" key="1">
    <citation type="submission" date="2022-01" db="EMBL/GenBank/DDBJ databases">
        <title>Mariniradius saccharolyticus sp. nov., isolated from sediment of a river.</title>
        <authorList>
            <person name="Liu H."/>
        </authorList>
    </citation>
    <scope>NUCLEOTIDE SEQUENCE [LARGE SCALE GENOMIC DNA]</scope>
    <source>
        <strain evidence="4 5">RY-2</strain>
    </source>
</reference>
<evidence type="ECO:0000256" key="1">
    <source>
        <dbReference type="ARBA" id="ARBA00023125"/>
    </source>
</evidence>
<dbReference type="PANTHER" id="PTHR30328">
    <property type="entry name" value="TRANSCRIPTIONAL REPRESSOR"/>
    <property type="match status" value="1"/>
</dbReference>
<dbReference type="Proteomes" id="UP001201449">
    <property type="component" value="Unassembled WGS sequence"/>
</dbReference>
<keyword evidence="5" id="KW-1185">Reference proteome</keyword>
<dbReference type="Pfam" id="PF00440">
    <property type="entry name" value="TetR_N"/>
    <property type="match status" value="1"/>
</dbReference>
<keyword evidence="1 2" id="KW-0238">DNA-binding</keyword>
<proteinExistence type="predicted"/>
<dbReference type="PANTHER" id="PTHR30328:SF54">
    <property type="entry name" value="HTH-TYPE TRANSCRIPTIONAL REPRESSOR SCO4008"/>
    <property type="match status" value="1"/>
</dbReference>
<dbReference type="SUPFAM" id="SSF48498">
    <property type="entry name" value="Tetracyclin repressor-like, C-terminal domain"/>
    <property type="match status" value="1"/>
</dbReference>
<feature type="DNA-binding region" description="H-T-H motif" evidence="2">
    <location>
        <begin position="24"/>
        <end position="43"/>
    </location>
</feature>
<dbReference type="InterPro" id="IPR036271">
    <property type="entry name" value="Tet_transcr_reg_TetR-rel_C_sf"/>
</dbReference>